<keyword evidence="1" id="KW-1133">Transmembrane helix</keyword>
<proteinExistence type="predicted"/>
<evidence type="ECO:0000313" key="3">
    <source>
        <dbReference type="Proteomes" id="UP001223144"/>
    </source>
</evidence>
<dbReference type="RefSeq" id="WP_279926067.1">
    <property type="nucleotide sequence ID" value="NZ_JARWBG010000002.1"/>
</dbReference>
<comment type="caution">
    <text evidence="2">The sequence shown here is derived from an EMBL/GenBank/DDBJ whole genome shotgun (WGS) entry which is preliminary data.</text>
</comment>
<reference evidence="2 3" key="1">
    <citation type="submission" date="2023-04" db="EMBL/GenBank/DDBJ databases">
        <title>Streptomyces chengmaiensis sp. nov. isolated from the stem of mangrove plant in Hainan.</title>
        <authorList>
            <person name="Huang X."/>
            <person name="Zhou S."/>
            <person name="Chu X."/>
            <person name="Xie Y."/>
            <person name="Lin Y."/>
        </authorList>
    </citation>
    <scope>NUCLEOTIDE SEQUENCE [LARGE SCALE GENOMIC DNA]</scope>
    <source>
        <strain evidence="2 3">HNM0663</strain>
    </source>
</reference>
<protein>
    <recommendedName>
        <fullName evidence="4">DUF1449 family protein</fullName>
    </recommendedName>
</protein>
<sequence>MNEFLSASFAFPTILFSAALVVVAGFWLLVLLGAAEHDAFDGDVGSGPAAGLAGVPVAVAASLLILTGWFVSLAGAVPLRRSGLTGGAYAALACGLLIAAALAAWVVTRGLLHPLAKLFPDERAPSRQDFIGLTCTIRTGRVDTAFGQAEVAAEDGATALVQVRLAEHDLRKDPTGLTAGSTGLLYAYDEDGEFFWVAPYGSLESAA</sequence>
<evidence type="ECO:0000313" key="2">
    <source>
        <dbReference type="EMBL" id="MDH2387780.1"/>
    </source>
</evidence>
<organism evidence="2 3">
    <name type="scientific">Streptomyces chengmaiensis</name>
    <dbReference type="NCBI Taxonomy" id="3040919"/>
    <lineage>
        <taxon>Bacteria</taxon>
        <taxon>Bacillati</taxon>
        <taxon>Actinomycetota</taxon>
        <taxon>Actinomycetes</taxon>
        <taxon>Kitasatosporales</taxon>
        <taxon>Streptomycetaceae</taxon>
        <taxon>Streptomyces</taxon>
    </lineage>
</organism>
<evidence type="ECO:0000256" key="1">
    <source>
        <dbReference type="SAM" id="Phobius"/>
    </source>
</evidence>
<evidence type="ECO:0008006" key="4">
    <source>
        <dbReference type="Google" id="ProtNLM"/>
    </source>
</evidence>
<feature type="transmembrane region" description="Helical" evidence="1">
    <location>
        <begin position="9"/>
        <end position="35"/>
    </location>
</feature>
<dbReference type="EMBL" id="JARWBG010000002">
    <property type="protein sequence ID" value="MDH2387780.1"/>
    <property type="molecule type" value="Genomic_DNA"/>
</dbReference>
<feature type="transmembrane region" description="Helical" evidence="1">
    <location>
        <begin position="55"/>
        <end position="77"/>
    </location>
</feature>
<name>A0ABT6HG90_9ACTN</name>
<keyword evidence="1" id="KW-0472">Membrane</keyword>
<dbReference type="Proteomes" id="UP001223144">
    <property type="component" value="Unassembled WGS sequence"/>
</dbReference>
<gene>
    <name evidence="2" type="ORF">QCN29_03040</name>
</gene>
<keyword evidence="1" id="KW-0812">Transmembrane</keyword>
<accession>A0ABT6HG90</accession>
<feature type="transmembrane region" description="Helical" evidence="1">
    <location>
        <begin position="89"/>
        <end position="107"/>
    </location>
</feature>
<keyword evidence="3" id="KW-1185">Reference proteome</keyword>